<evidence type="ECO:0000313" key="2">
    <source>
        <dbReference type="Proteomes" id="UP001470288"/>
    </source>
</evidence>
<keyword evidence="2" id="KW-1185">Reference proteome</keyword>
<dbReference type="EMBL" id="JBBMFC010000028">
    <property type="protein sequence ID" value="MEQ2579796.1"/>
    <property type="molecule type" value="Genomic_DNA"/>
</dbReference>
<accession>A0ABV1I3P5</accession>
<reference evidence="1 2" key="1">
    <citation type="submission" date="2024-03" db="EMBL/GenBank/DDBJ databases">
        <title>Human intestinal bacterial collection.</title>
        <authorList>
            <person name="Pauvert C."/>
            <person name="Hitch T.C.A."/>
            <person name="Clavel T."/>
        </authorList>
    </citation>
    <scope>NUCLEOTIDE SEQUENCE [LARGE SCALE GENOMIC DNA]</scope>
    <source>
        <strain evidence="1 2">CLA-AA-H78B</strain>
    </source>
</reference>
<proteinExistence type="predicted"/>
<protein>
    <submittedName>
        <fullName evidence="1">Uncharacterized protein</fullName>
    </submittedName>
</protein>
<gene>
    <name evidence="1" type="ORF">WMO62_13345</name>
</gene>
<dbReference type="RefSeq" id="WP_349144959.1">
    <property type="nucleotide sequence ID" value="NZ_JBBMFC010000028.1"/>
</dbReference>
<organism evidence="1 2">
    <name type="scientific">Hominiventricola aquisgranensis</name>
    <dbReference type="NCBI Taxonomy" id="3133164"/>
    <lineage>
        <taxon>Bacteria</taxon>
        <taxon>Bacillati</taxon>
        <taxon>Bacillota</taxon>
        <taxon>Clostridia</taxon>
        <taxon>Lachnospirales</taxon>
        <taxon>Lachnospiraceae</taxon>
        <taxon>Hominiventricola</taxon>
    </lineage>
</organism>
<sequence>MTIEELKDSGAIYFEKITEGMQQYDNQIVRMNEYQAVDKFTELWEACGCKNVYVDFYYFTLPQEAREQIDSVLAYQEREYVHQMEHKEGQVLFPANEILFSICSRLNAAEMLFCTIYVTGEYPSTWWGNYNGEYIVFTKKEYI</sequence>
<name>A0ABV1I3P5_9FIRM</name>
<comment type="caution">
    <text evidence="1">The sequence shown here is derived from an EMBL/GenBank/DDBJ whole genome shotgun (WGS) entry which is preliminary data.</text>
</comment>
<evidence type="ECO:0000313" key="1">
    <source>
        <dbReference type="EMBL" id="MEQ2579796.1"/>
    </source>
</evidence>
<dbReference type="Proteomes" id="UP001470288">
    <property type="component" value="Unassembled WGS sequence"/>
</dbReference>